<dbReference type="PANTHER" id="PTHR13528">
    <property type="entry name" value="39S RIBOSOMAL PROTEIN L28, MITOCHONDRIAL"/>
    <property type="match status" value="1"/>
</dbReference>
<name>A0A7S1X5A8_9CHLO</name>
<dbReference type="InterPro" id="IPR026569">
    <property type="entry name" value="Ribosomal_bL28"/>
</dbReference>
<dbReference type="FunFam" id="2.30.170.40:FF:000003">
    <property type="entry name" value="54S ribosomal protein L24"/>
    <property type="match status" value="1"/>
</dbReference>
<feature type="region of interest" description="Disordered" evidence="5">
    <location>
        <begin position="25"/>
        <end position="47"/>
    </location>
</feature>
<organism evidence="6">
    <name type="scientific">Tetraselmis chuii</name>
    <dbReference type="NCBI Taxonomy" id="63592"/>
    <lineage>
        <taxon>Eukaryota</taxon>
        <taxon>Viridiplantae</taxon>
        <taxon>Chlorophyta</taxon>
        <taxon>core chlorophytes</taxon>
        <taxon>Chlorodendrophyceae</taxon>
        <taxon>Chlorodendrales</taxon>
        <taxon>Chlorodendraceae</taxon>
        <taxon>Tetraselmis</taxon>
    </lineage>
</organism>
<evidence type="ECO:0000256" key="2">
    <source>
        <dbReference type="ARBA" id="ARBA00022980"/>
    </source>
</evidence>
<dbReference type="Pfam" id="PF00830">
    <property type="entry name" value="Ribosomal_L28"/>
    <property type="match status" value="1"/>
</dbReference>
<accession>A0A7S1X5A8</accession>
<protein>
    <recommendedName>
        <fullName evidence="4">Large ribosomal subunit protein bL28m</fullName>
    </recommendedName>
</protein>
<dbReference type="SUPFAM" id="SSF143800">
    <property type="entry name" value="L28p-like"/>
    <property type="match status" value="1"/>
</dbReference>
<dbReference type="EMBL" id="HBGG01026450">
    <property type="protein sequence ID" value="CAD9211413.1"/>
    <property type="molecule type" value="Transcribed_RNA"/>
</dbReference>
<keyword evidence="3" id="KW-0687">Ribonucleoprotein</keyword>
<dbReference type="AlphaFoldDB" id="A0A7S1X5A8"/>
<evidence type="ECO:0000313" key="6">
    <source>
        <dbReference type="EMBL" id="CAD9211413.1"/>
    </source>
</evidence>
<dbReference type="HAMAP" id="MF_00373">
    <property type="entry name" value="Ribosomal_bL28"/>
    <property type="match status" value="1"/>
</dbReference>
<dbReference type="InterPro" id="IPR034704">
    <property type="entry name" value="Ribosomal_bL28/bL31-like_sf"/>
</dbReference>
<evidence type="ECO:0000256" key="5">
    <source>
        <dbReference type="SAM" id="MobiDB-lite"/>
    </source>
</evidence>
<gene>
    <name evidence="6" type="ORF">TCHU04912_LOCUS13652</name>
</gene>
<evidence type="ECO:0000256" key="3">
    <source>
        <dbReference type="ARBA" id="ARBA00023274"/>
    </source>
</evidence>
<evidence type="ECO:0000256" key="1">
    <source>
        <dbReference type="ARBA" id="ARBA00008760"/>
    </source>
</evidence>
<keyword evidence="2" id="KW-0689">Ribosomal protein</keyword>
<dbReference type="PANTHER" id="PTHR13528:SF2">
    <property type="entry name" value="LARGE RIBOSOMAL SUBUNIT PROTEIN BL28M"/>
    <property type="match status" value="1"/>
</dbReference>
<dbReference type="GO" id="GO:0005762">
    <property type="term" value="C:mitochondrial large ribosomal subunit"/>
    <property type="evidence" value="ECO:0007669"/>
    <property type="project" value="TreeGrafter"/>
</dbReference>
<proteinExistence type="inferred from homology"/>
<comment type="similarity">
    <text evidence="1">Belongs to the bacterial ribosomal protein bL28 family.</text>
</comment>
<sequence length="128" mass="14081">MSVREGAATVARAFAKRTRRGLFAGKQPHFGDTVSEDGKNRTRRKWSPNTQNKRLYSETLQKMIPFTVTTAALRTIDKMGGLDNYLLKTPEHKLGSDVGMKWRQAILAARQQQAGKAGSFAASGLASN</sequence>
<dbReference type="Gene3D" id="2.30.170.40">
    <property type="entry name" value="Ribosomal protein L28/L24"/>
    <property type="match status" value="1"/>
</dbReference>
<dbReference type="InterPro" id="IPR037147">
    <property type="entry name" value="Ribosomal_bL28_sf"/>
</dbReference>
<reference evidence="6" key="1">
    <citation type="submission" date="2021-01" db="EMBL/GenBank/DDBJ databases">
        <authorList>
            <person name="Corre E."/>
            <person name="Pelletier E."/>
            <person name="Niang G."/>
            <person name="Scheremetjew M."/>
            <person name="Finn R."/>
            <person name="Kale V."/>
            <person name="Holt S."/>
            <person name="Cochrane G."/>
            <person name="Meng A."/>
            <person name="Brown T."/>
            <person name="Cohen L."/>
        </authorList>
    </citation>
    <scope>NUCLEOTIDE SEQUENCE</scope>
    <source>
        <strain evidence="6">PLY429</strain>
    </source>
</reference>
<evidence type="ECO:0000256" key="4">
    <source>
        <dbReference type="ARBA" id="ARBA00035269"/>
    </source>
</evidence>
<dbReference type="GO" id="GO:0003735">
    <property type="term" value="F:structural constituent of ribosome"/>
    <property type="evidence" value="ECO:0007669"/>
    <property type="project" value="InterPro"/>
</dbReference>